<keyword evidence="1" id="KW-0472">Membrane</keyword>
<dbReference type="EMBL" id="JAGMVJ010000019">
    <property type="protein sequence ID" value="KAH7076082.1"/>
    <property type="molecule type" value="Genomic_DNA"/>
</dbReference>
<feature type="transmembrane region" description="Helical" evidence="1">
    <location>
        <begin position="6"/>
        <end position="30"/>
    </location>
</feature>
<proteinExistence type="predicted"/>
<organism evidence="2 3">
    <name type="scientific">Paraphoma chrysanthemicola</name>
    <dbReference type="NCBI Taxonomy" id="798071"/>
    <lineage>
        <taxon>Eukaryota</taxon>
        <taxon>Fungi</taxon>
        <taxon>Dikarya</taxon>
        <taxon>Ascomycota</taxon>
        <taxon>Pezizomycotina</taxon>
        <taxon>Dothideomycetes</taxon>
        <taxon>Pleosporomycetidae</taxon>
        <taxon>Pleosporales</taxon>
        <taxon>Pleosporineae</taxon>
        <taxon>Phaeosphaeriaceae</taxon>
        <taxon>Paraphoma</taxon>
    </lineage>
</organism>
<dbReference type="Proteomes" id="UP000813461">
    <property type="component" value="Unassembled WGS sequence"/>
</dbReference>
<keyword evidence="1" id="KW-1133">Transmembrane helix</keyword>
<name>A0A8K0VU24_9PLEO</name>
<dbReference type="AlphaFoldDB" id="A0A8K0VU24"/>
<reference evidence="2" key="1">
    <citation type="journal article" date="2021" name="Nat. Commun.">
        <title>Genetic determinants of endophytism in the Arabidopsis root mycobiome.</title>
        <authorList>
            <person name="Mesny F."/>
            <person name="Miyauchi S."/>
            <person name="Thiergart T."/>
            <person name="Pickel B."/>
            <person name="Atanasova L."/>
            <person name="Karlsson M."/>
            <person name="Huettel B."/>
            <person name="Barry K.W."/>
            <person name="Haridas S."/>
            <person name="Chen C."/>
            <person name="Bauer D."/>
            <person name="Andreopoulos W."/>
            <person name="Pangilinan J."/>
            <person name="LaButti K."/>
            <person name="Riley R."/>
            <person name="Lipzen A."/>
            <person name="Clum A."/>
            <person name="Drula E."/>
            <person name="Henrissat B."/>
            <person name="Kohler A."/>
            <person name="Grigoriev I.V."/>
            <person name="Martin F.M."/>
            <person name="Hacquard S."/>
        </authorList>
    </citation>
    <scope>NUCLEOTIDE SEQUENCE</scope>
    <source>
        <strain evidence="2">MPI-SDFR-AT-0120</strain>
    </source>
</reference>
<evidence type="ECO:0000256" key="1">
    <source>
        <dbReference type="SAM" id="Phobius"/>
    </source>
</evidence>
<evidence type="ECO:0000313" key="2">
    <source>
        <dbReference type="EMBL" id="KAH7076082.1"/>
    </source>
</evidence>
<keyword evidence="1" id="KW-0812">Transmembrane</keyword>
<gene>
    <name evidence="2" type="ORF">FB567DRAFT_553050</name>
</gene>
<evidence type="ECO:0000313" key="3">
    <source>
        <dbReference type="Proteomes" id="UP000813461"/>
    </source>
</evidence>
<protein>
    <submittedName>
        <fullName evidence="2">Uncharacterized protein</fullName>
    </submittedName>
</protein>
<comment type="caution">
    <text evidence="2">The sequence shown here is derived from an EMBL/GenBank/DDBJ whole genome shotgun (WGS) entry which is preliminary data.</text>
</comment>
<accession>A0A8K0VU24</accession>
<keyword evidence="3" id="KW-1185">Reference proteome</keyword>
<dbReference type="OrthoDB" id="10490017at2759"/>
<sequence length="173" mass="19229">MPLSTNAILALVFGTIFIVAVVSALFYFGCWRSTQPFQARAMRTDIDLEAQRSRNGTGLYSRGGMVGQSGGGIENSGRLFGEADDGFETRSLRGGKVVAYARVVWVQLLRRCDRGWNSTRNALVQWDEANVANKRHVYHQRVEGTLLGASLYRPLPLRNSILLDMFTQAAELD</sequence>